<comment type="caution">
    <text evidence="2">The sequence shown here is derived from an EMBL/GenBank/DDBJ whole genome shotgun (WGS) entry which is preliminary data.</text>
</comment>
<accession>A0A8K0SGH5</accession>
<dbReference type="EMBL" id="JAGPNK010000011">
    <property type="protein sequence ID" value="KAH7311551.1"/>
    <property type="molecule type" value="Genomic_DNA"/>
</dbReference>
<gene>
    <name evidence="2" type="ORF">B0I35DRAFT_66018</name>
</gene>
<evidence type="ECO:0000256" key="1">
    <source>
        <dbReference type="SAM" id="MobiDB-lite"/>
    </source>
</evidence>
<dbReference type="Proteomes" id="UP000813444">
    <property type="component" value="Unassembled WGS sequence"/>
</dbReference>
<organism evidence="2 3">
    <name type="scientific">Stachybotrys elegans</name>
    <dbReference type="NCBI Taxonomy" id="80388"/>
    <lineage>
        <taxon>Eukaryota</taxon>
        <taxon>Fungi</taxon>
        <taxon>Dikarya</taxon>
        <taxon>Ascomycota</taxon>
        <taxon>Pezizomycotina</taxon>
        <taxon>Sordariomycetes</taxon>
        <taxon>Hypocreomycetidae</taxon>
        <taxon>Hypocreales</taxon>
        <taxon>Stachybotryaceae</taxon>
        <taxon>Stachybotrys</taxon>
    </lineage>
</organism>
<keyword evidence="3" id="KW-1185">Reference proteome</keyword>
<reference evidence="2" key="1">
    <citation type="journal article" date="2021" name="Nat. Commun.">
        <title>Genetic determinants of endophytism in the Arabidopsis root mycobiome.</title>
        <authorList>
            <person name="Mesny F."/>
            <person name="Miyauchi S."/>
            <person name="Thiergart T."/>
            <person name="Pickel B."/>
            <person name="Atanasova L."/>
            <person name="Karlsson M."/>
            <person name="Huettel B."/>
            <person name="Barry K.W."/>
            <person name="Haridas S."/>
            <person name="Chen C."/>
            <person name="Bauer D."/>
            <person name="Andreopoulos W."/>
            <person name="Pangilinan J."/>
            <person name="LaButti K."/>
            <person name="Riley R."/>
            <person name="Lipzen A."/>
            <person name="Clum A."/>
            <person name="Drula E."/>
            <person name="Henrissat B."/>
            <person name="Kohler A."/>
            <person name="Grigoriev I.V."/>
            <person name="Martin F.M."/>
            <person name="Hacquard S."/>
        </authorList>
    </citation>
    <scope>NUCLEOTIDE SEQUENCE</scope>
    <source>
        <strain evidence="2">MPI-CAGE-CH-0235</strain>
    </source>
</reference>
<evidence type="ECO:0000313" key="3">
    <source>
        <dbReference type="Proteomes" id="UP000813444"/>
    </source>
</evidence>
<protein>
    <submittedName>
        <fullName evidence="2">Uncharacterized protein</fullName>
    </submittedName>
</protein>
<dbReference type="AlphaFoldDB" id="A0A8K0SGH5"/>
<evidence type="ECO:0000313" key="2">
    <source>
        <dbReference type="EMBL" id="KAH7311551.1"/>
    </source>
</evidence>
<feature type="region of interest" description="Disordered" evidence="1">
    <location>
        <begin position="16"/>
        <end position="69"/>
    </location>
</feature>
<sequence length="113" mass="12118">MDARYPRATPGCTLVSEAAHAPAPDQQTPMCDAHLPAAATLIPGTGQRDSSESSQPWHSRRRPTCMLSDGGRHDDSICGRVALVPGSHWTFFPLGCGKLPPHVNDDNGSMAQW</sequence>
<proteinExistence type="predicted"/>
<name>A0A8K0SGH5_9HYPO</name>